<dbReference type="CDD" id="cd03139">
    <property type="entry name" value="GATase1_PfpI_2"/>
    <property type="match status" value="1"/>
</dbReference>
<keyword evidence="2" id="KW-0456">Lyase</keyword>
<reference evidence="3" key="1">
    <citation type="journal article" date="2019" name="Int. J. Syst. Evol. Microbiol.">
        <title>The Global Catalogue of Microorganisms (GCM) 10K type strain sequencing project: providing services to taxonomists for standard genome sequencing and annotation.</title>
        <authorList>
            <consortium name="The Broad Institute Genomics Platform"/>
            <consortium name="The Broad Institute Genome Sequencing Center for Infectious Disease"/>
            <person name="Wu L."/>
            <person name="Ma J."/>
        </authorList>
    </citation>
    <scope>NUCLEOTIDE SEQUENCE [LARGE SCALE GENOMIC DNA]</scope>
    <source>
        <strain evidence="3">KCTC 42964</strain>
    </source>
</reference>
<dbReference type="InterPro" id="IPR029062">
    <property type="entry name" value="Class_I_gatase-like"/>
</dbReference>
<feature type="domain" description="DJ-1/PfpI" evidence="1">
    <location>
        <begin position="1"/>
        <end position="163"/>
    </location>
</feature>
<keyword evidence="3" id="KW-1185">Reference proteome</keyword>
<dbReference type="GO" id="GO:0016829">
    <property type="term" value="F:lyase activity"/>
    <property type="evidence" value="ECO:0007669"/>
    <property type="project" value="UniProtKB-KW"/>
</dbReference>
<dbReference type="SUPFAM" id="SSF52317">
    <property type="entry name" value="Class I glutamine amidotransferase-like"/>
    <property type="match status" value="1"/>
</dbReference>
<dbReference type="PANTHER" id="PTHR43130:SF2">
    <property type="entry name" value="DJ-1_PFPI DOMAIN-CONTAINING PROTEIN"/>
    <property type="match status" value="1"/>
</dbReference>
<dbReference type="Pfam" id="PF01965">
    <property type="entry name" value="DJ-1_PfpI"/>
    <property type="match status" value="1"/>
</dbReference>
<organism evidence="2 3">
    <name type="scientific">Marinibaculum pumilum</name>
    <dbReference type="NCBI Taxonomy" id="1766165"/>
    <lineage>
        <taxon>Bacteria</taxon>
        <taxon>Pseudomonadati</taxon>
        <taxon>Pseudomonadota</taxon>
        <taxon>Alphaproteobacteria</taxon>
        <taxon>Rhodospirillales</taxon>
        <taxon>Rhodospirillaceae</taxon>
        <taxon>Marinibaculum</taxon>
    </lineage>
</organism>
<dbReference type="Proteomes" id="UP001595528">
    <property type="component" value="Unassembled WGS sequence"/>
</dbReference>
<evidence type="ECO:0000313" key="3">
    <source>
        <dbReference type="Proteomes" id="UP001595528"/>
    </source>
</evidence>
<dbReference type="InterPro" id="IPR002818">
    <property type="entry name" value="DJ-1/PfpI"/>
</dbReference>
<accession>A0ABV7KZH3</accession>
<dbReference type="PANTHER" id="PTHR43130">
    <property type="entry name" value="ARAC-FAMILY TRANSCRIPTIONAL REGULATOR"/>
    <property type="match status" value="1"/>
</dbReference>
<dbReference type="RefSeq" id="WP_379899717.1">
    <property type="nucleotide sequence ID" value="NZ_JBHRTR010000023.1"/>
</dbReference>
<evidence type="ECO:0000313" key="2">
    <source>
        <dbReference type="EMBL" id="MFC3227511.1"/>
    </source>
</evidence>
<comment type="caution">
    <text evidence="2">The sequence shown here is derived from an EMBL/GenBank/DDBJ whole genome shotgun (WGS) entry which is preliminary data.</text>
</comment>
<sequence length="229" mass="24574">MKVLSFVFPGFTFIDLAAPMQAFGMLPDVQCQTVWHEKGPVPSDAGVTVLASHGLEDCWQDPDILFVPGNTKALFAQLEDDRTLDFVADRGARAGWVTSVCNGSLLLGAAGLLQGYRAASYWYARESLALFGAIPTDARVVIDRNRATGGGMTAGVDFGIAMIGQIMGEEAGRLFELLFEYAPEPPFGTGRPELAPAETLAAARGQLAELMPLERLQAVRDRRQPAGAD</sequence>
<evidence type="ECO:0000259" key="1">
    <source>
        <dbReference type="Pfam" id="PF01965"/>
    </source>
</evidence>
<gene>
    <name evidence="2" type="ORF">ACFOGJ_09735</name>
</gene>
<dbReference type="Gene3D" id="3.40.50.880">
    <property type="match status" value="1"/>
</dbReference>
<dbReference type="InterPro" id="IPR052158">
    <property type="entry name" value="INH-QAR"/>
</dbReference>
<dbReference type="EMBL" id="JBHRTR010000023">
    <property type="protein sequence ID" value="MFC3227511.1"/>
    <property type="molecule type" value="Genomic_DNA"/>
</dbReference>
<dbReference type="EC" id="4.2.1.-" evidence="2"/>
<protein>
    <submittedName>
        <fullName evidence="2">DJ-1/PfpI family protein</fullName>
        <ecNumber evidence="2">4.2.1.-</ecNumber>
    </submittedName>
</protein>
<proteinExistence type="predicted"/>
<name>A0ABV7KZH3_9PROT</name>